<evidence type="ECO:0000259" key="1">
    <source>
        <dbReference type="PROSITE" id="PS50125"/>
    </source>
</evidence>
<dbReference type="EC" id="4.6.1.1" evidence="2"/>
<accession>A0A2Z2NSD9</accession>
<keyword evidence="2" id="KW-0456">Lyase</keyword>
<dbReference type="SUPFAM" id="SSF55073">
    <property type="entry name" value="Nucleotide cyclase"/>
    <property type="match status" value="1"/>
</dbReference>
<dbReference type="GO" id="GO:0009190">
    <property type="term" value="P:cyclic nucleotide biosynthetic process"/>
    <property type="evidence" value="ECO:0007669"/>
    <property type="project" value="InterPro"/>
</dbReference>
<dbReference type="GO" id="GO:0035556">
    <property type="term" value="P:intracellular signal transduction"/>
    <property type="evidence" value="ECO:0007669"/>
    <property type="project" value="InterPro"/>
</dbReference>
<dbReference type="InterPro" id="IPR050697">
    <property type="entry name" value="Adenylyl/Guanylyl_Cyclase_3/4"/>
</dbReference>
<name>A0A2Z2NSD9_9GAMM</name>
<gene>
    <name evidence="2" type="primary">cyaA_2</name>
    <name evidence="2" type="ORF">IMCC3135_16715</name>
</gene>
<organism evidence="2 3">
    <name type="scientific">Granulosicoccus antarcticus IMCC3135</name>
    <dbReference type="NCBI Taxonomy" id="1192854"/>
    <lineage>
        <taxon>Bacteria</taxon>
        <taxon>Pseudomonadati</taxon>
        <taxon>Pseudomonadota</taxon>
        <taxon>Gammaproteobacteria</taxon>
        <taxon>Chromatiales</taxon>
        <taxon>Granulosicoccaceae</taxon>
        <taxon>Granulosicoccus</taxon>
    </lineage>
</organism>
<reference evidence="2 3" key="1">
    <citation type="submission" date="2016-12" db="EMBL/GenBank/DDBJ databases">
        <authorList>
            <person name="Song W.-J."/>
            <person name="Kurnit D.M."/>
        </authorList>
    </citation>
    <scope>NUCLEOTIDE SEQUENCE [LARGE SCALE GENOMIC DNA]</scope>
    <source>
        <strain evidence="2 3">IMCC3135</strain>
    </source>
</reference>
<feature type="domain" description="Guanylate cyclase" evidence="1">
    <location>
        <begin position="1"/>
        <end position="118"/>
    </location>
</feature>
<dbReference type="Proteomes" id="UP000250079">
    <property type="component" value="Chromosome"/>
</dbReference>
<dbReference type="RefSeq" id="WP_088918620.1">
    <property type="nucleotide sequence ID" value="NZ_CP018632.1"/>
</dbReference>
<proteinExistence type="predicted"/>
<dbReference type="EMBL" id="CP018632">
    <property type="protein sequence ID" value="ASJ73425.1"/>
    <property type="molecule type" value="Genomic_DNA"/>
</dbReference>
<dbReference type="PANTHER" id="PTHR43081:SF1">
    <property type="entry name" value="ADENYLATE CYCLASE, TERMINAL-DIFFERENTIATION SPECIFIC"/>
    <property type="match status" value="1"/>
</dbReference>
<protein>
    <submittedName>
        <fullName evidence="2">Adenylate cyclase 1</fullName>
        <ecNumber evidence="2">4.6.1.1</ecNumber>
    </submittedName>
</protein>
<dbReference type="CDD" id="cd07302">
    <property type="entry name" value="CHD"/>
    <property type="match status" value="1"/>
</dbReference>
<evidence type="ECO:0000313" key="3">
    <source>
        <dbReference type="Proteomes" id="UP000250079"/>
    </source>
</evidence>
<dbReference type="GO" id="GO:0004016">
    <property type="term" value="F:adenylate cyclase activity"/>
    <property type="evidence" value="ECO:0007669"/>
    <property type="project" value="UniProtKB-EC"/>
</dbReference>
<dbReference type="Gene3D" id="3.30.70.1230">
    <property type="entry name" value="Nucleotide cyclase"/>
    <property type="match status" value="1"/>
</dbReference>
<dbReference type="SMART" id="SM00044">
    <property type="entry name" value="CYCc"/>
    <property type="match status" value="1"/>
</dbReference>
<evidence type="ECO:0000313" key="2">
    <source>
        <dbReference type="EMBL" id="ASJ73425.1"/>
    </source>
</evidence>
<keyword evidence="3" id="KW-1185">Reference proteome</keyword>
<dbReference type="Pfam" id="PF00211">
    <property type="entry name" value="Guanylate_cyc"/>
    <property type="match status" value="1"/>
</dbReference>
<dbReference type="InterPro" id="IPR001054">
    <property type="entry name" value="A/G_cyclase"/>
</dbReference>
<dbReference type="OrthoDB" id="9806704at2"/>
<dbReference type="AlphaFoldDB" id="A0A2Z2NSD9"/>
<dbReference type="PANTHER" id="PTHR43081">
    <property type="entry name" value="ADENYLATE CYCLASE, TERMINAL-DIFFERENTIATION SPECIFIC-RELATED"/>
    <property type="match status" value="1"/>
</dbReference>
<dbReference type="InterPro" id="IPR029787">
    <property type="entry name" value="Nucleotide_cyclase"/>
</dbReference>
<dbReference type="PROSITE" id="PS50125">
    <property type="entry name" value="GUANYLATE_CYCLASE_2"/>
    <property type="match status" value="1"/>
</dbReference>
<dbReference type="KEGG" id="gai:IMCC3135_16715"/>
<sequence length="174" mass="19054">MHTPTQTIELLREVHGILAEVIFRHDGTLDKYIGDGLMATFGTPEPSSNDASNALMAAIEMSNAFESWQTRRFISNGEQLKLAVGVHYGTVVIGDIGSQERLEFAVLGDAVNVASRLESATRDLGCKYLIIQELVDASTTENLAEIASYRDQLDAHDPIQLRGRSGEVPILVLR</sequence>